<dbReference type="GO" id="GO:0017000">
    <property type="term" value="P:antibiotic biosynthetic process"/>
    <property type="evidence" value="ECO:0007669"/>
    <property type="project" value="UniProtKB-ARBA"/>
</dbReference>
<dbReference type="InterPro" id="IPR013595">
    <property type="entry name" value="Pept_S33_TAP-like_C"/>
</dbReference>
<dbReference type="EMBL" id="LACB01000704">
    <property type="protein sequence ID" value="KAJ9481690.1"/>
    <property type="molecule type" value="Genomic_DNA"/>
</dbReference>
<organism evidence="3 4">
    <name type="scientific">Penicillium thymicola</name>
    <dbReference type="NCBI Taxonomy" id="293382"/>
    <lineage>
        <taxon>Eukaryota</taxon>
        <taxon>Fungi</taxon>
        <taxon>Dikarya</taxon>
        <taxon>Ascomycota</taxon>
        <taxon>Pezizomycotina</taxon>
        <taxon>Eurotiomycetes</taxon>
        <taxon>Eurotiomycetidae</taxon>
        <taxon>Eurotiales</taxon>
        <taxon>Aspergillaceae</taxon>
        <taxon>Penicillium</taxon>
    </lineage>
</organism>
<dbReference type="PANTHER" id="PTHR43798">
    <property type="entry name" value="MONOACYLGLYCEROL LIPASE"/>
    <property type="match status" value="1"/>
</dbReference>
<comment type="caution">
    <text evidence="3">The sequence shown here is derived from an EMBL/GenBank/DDBJ whole genome shotgun (WGS) entry which is preliminary data.</text>
</comment>
<evidence type="ECO:0000259" key="2">
    <source>
        <dbReference type="Pfam" id="PF08386"/>
    </source>
</evidence>
<evidence type="ECO:0000313" key="3">
    <source>
        <dbReference type="EMBL" id="KAJ9481690.1"/>
    </source>
</evidence>
<dbReference type="PRINTS" id="PR00111">
    <property type="entry name" value="ABHYDROLASE"/>
</dbReference>
<name>A0AAI9T6G7_PENTH</name>
<feature type="domain" description="Peptidase S33 tripeptidyl aminopeptidase-like C-terminal" evidence="2">
    <location>
        <begin position="226"/>
        <end position="285"/>
    </location>
</feature>
<gene>
    <name evidence="3" type="ORF">VN97_g11776</name>
</gene>
<reference evidence="3" key="1">
    <citation type="submission" date="2015-06" db="EMBL/GenBank/DDBJ databases">
        <authorList>
            <person name="Nguyen H."/>
        </authorList>
    </citation>
    <scope>NUCLEOTIDE SEQUENCE</scope>
    <source>
        <strain evidence="3">DAOM 180753</strain>
    </source>
</reference>
<accession>A0AAI9T6G7</accession>
<dbReference type="SUPFAM" id="SSF53474">
    <property type="entry name" value="alpha/beta-Hydrolases"/>
    <property type="match status" value="1"/>
</dbReference>
<dbReference type="Pfam" id="PF00561">
    <property type="entry name" value="Abhydrolase_1"/>
    <property type="match status" value="1"/>
</dbReference>
<dbReference type="Pfam" id="PF08386">
    <property type="entry name" value="Abhydrolase_4"/>
    <property type="match status" value="1"/>
</dbReference>
<dbReference type="PANTHER" id="PTHR43798:SF33">
    <property type="entry name" value="HYDROLASE, PUTATIVE (AFU_ORTHOLOGUE AFUA_2G14860)-RELATED"/>
    <property type="match status" value="1"/>
</dbReference>
<dbReference type="Proteomes" id="UP001227192">
    <property type="component" value="Unassembled WGS sequence"/>
</dbReference>
<reference evidence="3" key="2">
    <citation type="journal article" date="2016" name="Fungal Biol.">
        <title>Ochratoxin A production by Penicillium thymicola.</title>
        <authorList>
            <person name="Nguyen H.D.T."/>
            <person name="McMullin D.R."/>
            <person name="Ponomareva E."/>
            <person name="Riley R."/>
            <person name="Pomraning K.R."/>
            <person name="Baker S.E."/>
            <person name="Seifert K.A."/>
        </authorList>
    </citation>
    <scope>NUCLEOTIDE SEQUENCE</scope>
    <source>
        <strain evidence="3">DAOM 180753</strain>
    </source>
</reference>
<protein>
    <submittedName>
        <fullName evidence="3">Uncharacterized protein</fullName>
    </submittedName>
</protein>
<dbReference type="Gene3D" id="3.40.50.1820">
    <property type="entry name" value="alpha/beta hydrolase"/>
    <property type="match status" value="1"/>
</dbReference>
<dbReference type="InterPro" id="IPR050266">
    <property type="entry name" value="AB_hydrolase_sf"/>
</dbReference>
<dbReference type="AlphaFoldDB" id="A0AAI9T6G7"/>
<dbReference type="GO" id="GO:0016020">
    <property type="term" value="C:membrane"/>
    <property type="evidence" value="ECO:0007669"/>
    <property type="project" value="TreeGrafter"/>
</dbReference>
<feature type="domain" description="AB hydrolase-1" evidence="1">
    <location>
        <begin position="64"/>
        <end position="167"/>
    </location>
</feature>
<dbReference type="GO" id="GO:0072330">
    <property type="term" value="P:monocarboxylic acid biosynthetic process"/>
    <property type="evidence" value="ECO:0007669"/>
    <property type="project" value="UniProtKB-ARBA"/>
</dbReference>
<evidence type="ECO:0000313" key="4">
    <source>
        <dbReference type="Proteomes" id="UP001227192"/>
    </source>
</evidence>
<sequence>MEINFSPNIRLQSTVYSVPGYESDLHVLASPTPPFPQCDALSATRDPFKREQILQSEAYYERLPVVLIHGLVVASSYMHDLGRHLAPWFRVFIPDLPGFGRSSKAIRTGNTVSIGQLAQGLHDWIDTAGIQKAHFVSNSLGCQVLAEFTRRWPHRVGRLVLQGPTMDNSRQPLFKTLLAIAANGQNEPLSMNAIMIRDYWRAGLRRAFTMFRETAEYHILNVLRNLKNPALLLSCELDPVSPCSWVAELSEKMPNAVHYVLKKAAHTANYSATEGMSRIVLRYLLIQDDDGIRRAGREILEEMTVINRTREAAAEKRSQLLWWQLGLGFAAVLAVWKGLIDRWEPISGLLSMEAVILYKYYTILPLLSLNRSDHLDRVYVKLQGIADFDSASSMLRAIGRHLHFRDFPQLGIPTSLTAAMPLINWLPSYLRDTVYSTFGASEAADDISSTFEAESVTKSVVAHFPAHRKYSAVAIGSSSGALMHLYAAMGIPWLPQTLLMPVKRQKNAAFKQGLLDMTAEMEWGRRAGQALLERNPEVELYHMADPNQDQLMIQHMAYFRLKFIKMTDAYRKFLLDALEANGTIILVRGGLKWPSTRVAERHYFQSGAVGGITPEEFVQGSDTVKEFVESHKSPLTKMGETVMRREHRTDWNAPASNCEVPEAEWGYADALTDDIVGFADEHGFQVKYLDYDRPEHPSPLVADAYHRWKEQLRRPTDSILVESFVVMEPWLAIRYNLTPFWTVFPVKPSLERLQEYLEKCQRSGKAFSDGFMFLFCSGVDSVGLAGMDEWKRLLGSHFALHDTGKKLDRDKKLFPGTEEDAFPKDFGFPARYQPELARAVGEEAQYVMPPSLALSEFERYMAENSGGYGVHYKA</sequence>
<keyword evidence="4" id="KW-1185">Reference proteome</keyword>
<proteinExistence type="predicted"/>
<dbReference type="InterPro" id="IPR000073">
    <property type="entry name" value="AB_hydrolase_1"/>
</dbReference>
<evidence type="ECO:0000259" key="1">
    <source>
        <dbReference type="Pfam" id="PF00561"/>
    </source>
</evidence>
<dbReference type="InterPro" id="IPR029058">
    <property type="entry name" value="AB_hydrolase_fold"/>
</dbReference>